<organism evidence="2 3">
    <name type="scientific">Penicillium alfredii</name>
    <dbReference type="NCBI Taxonomy" id="1506179"/>
    <lineage>
        <taxon>Eukaryota</taxon>
        <taxon>Fungi</taxon>
        <taxon>Dikarya</taxon>
        <taxon>Ascomycota</taxon>
        <taxon>Pezizomycotina</taxon>
        <taxon>Eurotiomycetes</taxon>
        <taxon>Eurotiomycetidae</taxon>
        <taxon>Eurotiales</taxon>
        <taxon>Aspergillaceae</taxon>
        <taxon>Penicillium</taxon>
    </lineage>
</organism>
<dbReference type="Pfam" id="PF13602">
    <property type="entry name" value="ADH_zinc_N_2"/>
    <property type="match status" value="1"/>
</dbReference>
<dbReference type="InterPro" id="IPR052585">
    <property type="entry name" value="Lipid_raft_assoc_Zn_ADH"/>
</dbReference>
<reference evidence="2" key="2">
    <citation type="journal article" date="2023" name="IMA Fungus">
        <title>Comparative genomic study of the Penicillium genus elucidates a diverse pangenome and 15 lateral gene transfer events.</title>
        <authorList>
            <person name="Petersen C."/>
            <person name="Sorensen T."/>
            <person name="Nielsen M.R."/>
            <person name="Sondergaard T.E."/>
            <person name="Sorensen J.L."/>
            <person name="Fitzpatrick D.A."/>
            <person name="Frisvad J.C."/>
            <person name="Nielsen K.L."/>
        </authorList>
    </citation>
    <scope>NUCLEOTIDE SEQUENCE</scope>
    <source>
        <strain evidence="2">IBT 34128</strain>
    </source>
</reference>
<dbReference type="InterPro" id="IPR011032">
    <property type="entry name" value="GroES-like_sf"/>
</dbReference>
<evidence type="ECO:0000313" key="2">
    <source>
        <dbReference type="EMBL" id="KAJ5084470.1"/>
    </source>
</evidence>
<evidence type="ECO:0000313" key="3">
    <source>
        <dbReference type="Proteomes" id="UP001141434"/>
    </source>
</evidence>
<dbReference type="OrthoDB" id="3509362at2759"/>
<accession>A0A9W9EMH4</accession>
<gene>
    <name evidence="2" type="ORF">NUU61_009049</name>
</gene>
<dbReference type="AlphaFoldDB" id="A0A9W9EMH4"/>
<dbReference type="SUPFAM" id="SSF50129">
    <property type="entry name" value="GroES-like"/>
    <property type="match status" value="1"/>
</dbReference>
<dbReference type="Gene3D" id="3.90.180.10">
    <property type="entry name" value="Medium-chain alcohol dehydrogenases, catalytic domain"/>
    <property type="match status" value="2"/>
</dbReference>
<dbReference type="EMBL" id="JAPMSZ010000011">
    <property type="protein sequence ID" value="KAJ5084470.1"/>
    <property type="molecule type" value="Genomic_DNA"/>
</dbReference>
<feature type="region of interest" description="Disordered" evidence="1">
    <location>
        <begin position="354"/>
        <end position="373"/>
    </location>
</feature>
<sequence>MKPAKPASATMNEQTFVPASMRALYYSLMPTSDPALTGAGAIPDGPSTTTTISTETDTGLGKGLVLDMTFPTPQPSGHQYLLKNQAAAFCHDELRLSATLNPAKTTPQVPLHSLCGTVISTPAEDHARESGPRFKIGDVVFGLVSYTRDGGAADYTLATEEEIALKPANITAAEAAALALPALTAWQALFRYAGLDPDAPGNGNGHAQNGHKNGNGNGNGNGHSNGNGWRHKKLPPLRVLITNARDSEVGRIAVQLLRANKLFPASVRPWLCVSCTAAEEAIVRRDWDVDEVLVIPHLPTQPECDLGSMFRDRRWGPVDMVLDCAGGEVFRQAHAASVVKDYGAVLTAVDARPAQEPTAAAEQDPSTQRKRGLRSRFVPVNPDGAALARIGGLVEEHMVRGREETVVDLVDAAGLLMAGAAGTAGGRRGGMMVVRVN</sequence>
<evidence type="ECO:0000256" key="1">
    <source>
        <dbReference type="SAM" id="MobiDB-lite"/>
    </source>
</evidence>
<feature type="compositionally biased region" description="Gly residues" evidence="1">
    <location>
        <begin position="213"/>
        <end position="225"/>
    </location>
</feature>
<comment type="caution">
    <text evidence="2">The sequence shown here is derived from an EMBL/GenBank/DDBJ whole genome shotgun (WGS) entry which is preliminary data.</text>
</comment>
<dbReference type="Proteomes" id="UP001141434">
    <property type="component" value="Unassembled WGS sequence"/>
</dbReference>
<proteinExistence type="predicted"/>
<feature type="region of interest" description="Disordered" evidence="1">
    <location>
        <begin position="200"/>
        <end position="231"/>
    </location>
</feature>
<dbReference type="Gene3D" id="3.40.50.720">
    <property type="entry name" value="NAD(P)-binding Rossmann-like Domain"/>
    <property type="match status" value="1"/>
</dbReference>
<reference evidence="2" key="1">
    <citation type="submission" date="2022-11" db="EMBL/GenBank/DDBJ databases">
        <authorList>
            <person name="Petersen C."/>
        </authorList>
    </citation>
    <scope>NUCLEOTIDE SEQUENCE</scope>
    <source>
        <strain evidence="2">IBT 34128</strain>
    </source>
</reference>
<protein>
    <recommendedName>
        <fullName evidence="4">Enoyl reductase (ER) domain-containing protein</fullName>
    </recommendedName>
</protein>
<evidence type="ECO:0008006" key="4">
    <source>
        <dbReference type="Google" id="ProtNLM"/>
    </source>
</evidence>
<name>A0A9W9EMH4_9EURO</name>
<dbReference type="GeneID" id="81398743"/>
<dbReference type="RefSeq" id="XP_056507867.1">
    <property type="nucleotide sequence ID" value="XM_056659574.1"/>
</dbReference>
<dbReference type="PANTHER" id="PTHR43482">
    <property type="entry name" value="PROTEIN AST1-RELATED"/>
    <property type="match status" value="1"/>
</dbReference>
<keyword evidence="3" id="KW-1185">Reference proteome</keyword>
<dbReference type="PANTHER" id="PTHR43482:SF1">
    <property type="entry name" value="PROTEIN AST1-RELATED"/>
    <property type="match status" value="1"/>
</dbReference>